<dbReference type="OrthoDB" id="10010126at2"/>
<protein>
    <submittedName>
        <fullName evidence="1">Uncharacterized protein</fullName>
    </submittedName>
</protein>
<gene>
    <name evidence="1" type="ORF">DSM106972_088820</name>
</gene>
<keyword evidence="2" id="KW-1185">Reference proteome</keyword>
<proteinExistence type="predicted"/>
<evidence type="ECO:0000313" key="2">
    <source>
        <dbReference type="Proteomes" id="UP000271624"/>
    </source>
</evidence>
<dbReference type="Proteomes" id="UP000271624">
    <property type="component" value="Unassembled WGS sequence"/>
</dbReference>
<dbReference type="EMBL" id="RSCL01000039">
    <property type="protein sequence ID" value="RUS95869.1"/>
    <property type="molecule type" value="Genomic_DNA"/>
</dbReference>
<dbReference type="AlphaFoldDB" id="A0A433UPW6"/>
<reference evidence="1" key="2">
    <citation type="journal article" date="2019" name="Genome Biol. Evol.">
        <title>Day and night: Metabolic profiles and evolutionary relationships of six axenic non-marine cyanobacteria.</title>
        <authorList>
            <person name="Will S.E."/>
            <person name="Henke P."/>
            <person name="Boedeker C."/>
            <person name="Huang S."/>
            <person name="Brinkmann H."/>
            <person name="Rohde M."/>
            <person name="Jarek M."/>
            <person name="Friedl T."/>
            <person name="Seufert S."/>
            <person name="Schumacher M."/>
            <person name="Overmann J."/>
            <person name="Neumann-Schaal M."/>
            <person name="Petersen J."/>
        </authorList>
    </citation>
    <scope>NUCLEOTIDE SEQUENCE [LARGE SCALE GENOMIC DNA]</scope>
    <source>
        <strain evidence="1">PCC 7102</strain>
    </source>
</reference>
<dbReference type="RefSeq" id="WP_127086859.1">
    <property type="nucleotide sequence ID" value="NZ_RSCL01000039.1"/>
</dbReference>
<sequence length="130" mass="14720">MISLTNNNESWSSLIEAVLEKVRNGISQGTWHYKYGLETNDEISQSYYYGEAINGSYSVNFGFDLCAFSLYYYYIIVKNDEEVLINIAANPPSNVDSLKALLNEYWIALKDSCEQAKALLALDIVNQLPN</sequence>
<comment type="caution">
    <text evidence="1">The sequence shown here is derived from an EMBL/GenBank/DDBJ whole genome shotgun (WGS) entry which is preliminary data.</text>
</comment>
<reference evidence="1" key="1">
    <citation type="submission" date="2018-12" db="EMBL/GenBank/DDBJ databases">
        <authorList>
            <person name="Will S."/>
            <person name="Neumann-Schaal M."/>
            <person name="Henke P."/>
        </authorList>
    </citation>
    <scope>NUCLEOTIDE SEQUENCE</scope>
    <source>
        <strain evidence="1">PCC 7102</strain>
    </source>
</reference>
<evidence type="ECO:0000313" key="1">
    <source>
        <dbReference type="EMBL" id="RUS95869.1"/>
    </source>
</evidence>
<accession>A0A433UPW6</accession>
<name>A0A433UPW6_9CYAN</name>
<organism evidence="1 2">
    <name type="scientific">Dulcicalothrix desertica PCC 7102</name>
    <dbReference type="NCBI Taxonomy" id="232991"/>
    <lineage>
        <taxon>Bacteria</taxon>
        <taxon>Bacillati</taxon>
        <taxon>Cyanobacteriota</taxon>
        <taxon>Cyanophyceae</taxon>
        <taxon>Nostocales</taxon>
        <taxon>Calotrichaceae</taxon>
        <taxon>Dulcicalothrix</taxon>
    </lineage>
</organism>